<dbReference type="HAMAP" id="MF_00210">
    <property type="entry name" value="EPSP_synth"/>
    <property type="match status" value="1"/>
</dbReference>
<organism evidence="9 10">
    <name type="scientific">Promicromonospora kroppenstedtii</name>
    <dbReference type="NCBI Taxonomy" id="440482"/>
    <lineage>
        <taxon>Bacteria</taxon>
        <taxon>Bacillati</taxon>
        <taxon>Actinomycetota</taxon>
        <taxon>Actinomycetes</taxon>
        <taxon>Micrococcales</taxon>
        <taxon>Promicromonosporaceae</taxon>
        <taxon>Promicromonospora</taxon>
    </lineage>
</organism>
<comment type="catalytic activity">
    <reaction evidence="6">
        <text>3-phosphoshikimate + phosphoenolpyruvate = 5-O-(1-carboxyvinyl)-3-phosphoshikimate + phosphate</text>
        <dbReference type="Rhea" id="RHEA:21256"/>
        <dbReference type="ChEBI" id="CHEBI:43474"/>
        <dbReference type="ChEBI" id="CHEBI:57701"/>
        <dbReference type="ChEBI" id="CHEBI:58702"/>
        <dbReference type="ChEBI" id="CHEBI:145989"/>
        <dbReference type="EC" id="2.5.1.19"/>
    </reaction>
    <physiologicalReaction direction="left-to-right" evidence="6">
        <dbReference type="Rhea" id="RHEA:21257"/>
    </physiologicalReaction>
</comment>
<dbReference type="InterPro" id="IPR006264">
    <property type="entry name" value="EPSP_synthase"/>
</dbReference>
<feature type="binding site" evidence="7">
    <location>
        <position position="296"/>
    </location>
    <ligand>
        <name>3-phosphoshikimate</name>
        <dbReference type="ChEBI" id="CHEBI:145989"/>
    </ligand>
</feature>
<comment type="pathway">
    <text evidence="1 7">Metabolic intermediate biosynthesis; chorismate biosynthesis; chorismate from D-erythrose 4-phosphate and phosphoenolpyruvate: step 6/7.</text>
</comment>
<comment type="caution">
    <text evidence="9">The sequence shown here is derived from an EMBL/GenBank/DDBJ whole genome shotgun (WGS) entry which is preliminary data.</text>
</comment>
<feature type="binding site" evidence="7">
    <location>
        <position position="10"/>
    </location>
    <ligand>
        <name>phosphoenolpyruvate</name>
        <dbReference type="ChEBI" id="CHEBI:58702"/>
    </ligand>
</feature>
<evidence type="ECO:0000256" key="2">
    <source>
        <dbReference type="ARBA" id="ARBA00009948"/>
    </source>
</evidence>
<dbReference type="PROSITE" id="PS00885">
    <property type="entry name" value="EPSP_SYNTHASE_2"/>
    <property type="match status" value="1"/>
</dbReference>
<evidence type="ECO:0000256" key="1">
    <source>
        <dbReference type="ARBA" id="ARBA00004811"/>
    </source>
</evidence>
<dbReference type="EC" id="2.5.1.19" evidence="7"/>
<feature type="binding site" evidence="7">
    <location>
        <position position="11"/>
    </location>
    <ligand>
        <name>3-phosphoshikimate</name>
        <dbReference type="ChEBI" id="CHEBI:145989"/>
    </ligand>
</feature>
<comment type="subcellular location">
    <subcellularLocation>
        <location evidence="7">Cytoplasm</location>
    </subcellularLocation>
</comment>
<dbReference type="RefSeq" id="WP_397403108.1">
    <property type="nucleotide sequence ID" value="NZ_JBIRYI010000004.1"/>
</dbReference>
<reference evidence="9 10" key="1">
    <citation type="submission" date="2024-10" db="EMBL/GenBank/DDBJ databases">
        <title>The Natural Products Discovery Center: Release of the First 8490 Sequenced Strains for Exploring Actinobacteria Biosynthetic Diversity.</title>
        <authorList>
            <person name="Kalkreuter E."/>
            <person name="Kautsar S.A."/>
            <person name="Yang D."/>
            <person name="Bader C.D."/>
            <person name="Teijaro C.N."/>
            <person name="Fluegel L."/>
            <person name="Davis C.M."/>
            <person name="Simpson J.R."/>
            <person name="Lauterbach L."/>
            <person name="Steele A.D."/>
            <person name="Gui C."/>
            <person name="Meng S."/>
            <person name="Li G."/>
            <person name="Viehrig K."/>
            <person name="Ye F."/>
            <person name="Su P."/>
            <person name="Kiefer A.F."/>
            <person name="Nichols A."/>
            <person name="Cepeda A.J."/>
            <person name="Yan W."/>
            <person name="Fan B."/>
            <person name="Jiang Y."/>
            <person name="Adhikari A."/>
            <person name="Zheng C.-J."/>
            <person name="Schuster L."/>
            <person name="Cowan T.M."/>
            <person name="Smanski M.J."/>
            <person name="Chevrette M.G."/>
            <person name="De Carvalho L.P.S."/>
            <person name="Shen B."/>
        </authorList>
    </citation>
    <scope>NUCLEOTIDE SEQUENCE [LARGE SCALE GENOMIC DNA]</scope>
    <source>
        <strain evidence="9 10">NPDC019481</strain>
    </source>
</reference>
<feature type="binding site" evidence="7">
    <location>
        <position position="156"/>
    </location>
    <ligand>
        <name>3-phosphoshikimate</name>
        <dbReference type="ChEBI" id="CHEBI:145989"/>
    </ligand>
</feature>
<dbReference type="GO" id="GO:0003866">
    <property type="term" value="F:3-phosphoshikimate 1-carboxyvinyltransferase activity"/>
    <property type="evidence" value="ECO:0007669"/>
    <property type="project" value="UniProtKB-EC"/>
</dbReference>
<dbReference type="Proteomes" id="UP001611580">
    <property type="component" value="Unassembled WGS sequence"/>
</dbReference>
<feature type="binding site" evidence="7">
    <location>
        <position position="182"/>
    </location>
    <ligand>
        <name>3-phosphoshikimate</name>
        <dbReference type="ChEBI" id="CHEBI:145989"/>
    </ligand>
</feature>
<proteinExistence type="inferred from homology"/>
<feature type="binding site" evidence="7">
    <location>
        <position position="319"/>
    </location>
    <ligand>
        <name>3-phosphoshikimate</name>
        <dbReference type="ChEBI" id="CHEBI:145989"/>
    </ligand>
</feature>
<dbReference type="InterPro" id="IPR001986">
    <property type="entry name" value="Enolpyruvate_Tfrase_dom"/>
</dbReference>
<dbReference type="InterPro" id="IPR023193">
    <property type="entry name" value="EPSP_synthase_CS"/>
</dbReference>
<keyword evidence="4 7" id="KW-0808">Transferase</keyword>
<keyword evidence="7" id="KW-0963">Cytoplasm</keyword>
<comment type="function">
    <text evidence="7">Catalyzes the transfer of the enolpyruvyl moiety of phosphoenolpyruvate (PEP) to the 5-hydroxyl of shikimate-3-phosphate (S3P) to produce enolpyruvyl shikimate-3-phosphate and inorganic phosphate.</text>
</comment>
<feature type="binding site" evidence="7">
    <location>
        <position position="155"/>
    </location>
    <ligand>
        <name>3-phosphoshikimate</name>
        <dbReference type="ChEBI" id="CHEBI:145989"/>
    </ligand>
</feature>
<gene>
    <name evidence="7 9" type="primary">aroA</name>
    <name evidence="9" type="ORF">ACH47X_08075</name>
</gene>
<comment type="caution">
    <text evidence="7">Lacks conserved residue(s) required for the propagation of feature annotation.</text>
</comment>
<accession>A0ABW7XH67</accession>
<dbReference type="EMBL" id="JBIRYI010000004">
    <property type="protein sequence ID" value="MFI2486851.1"/>
    <property type="molecule type" value="Genomic_DNA"/>
</dbReference>
<feature type="binding site" evidence="7">
    <location>
        <position position="327"/>
    </location>
    <ligand>
        <name>phosphoenolpyruvate</name>
        <dbReference type="ChEBI" id="CHEBI:58702"/>
    </ligand>
</feature>
<dbReference type="PANTHER" id="PTHR21090">
    <property type="entry name" value="AROM/DEHYDROQUINATE SYNTHASE"/>
    <property type="match status" value="1"/>
</dbReference>
<evidence type="ECO:0000259" key="8">
    <source>
        <dbReference type="Pfam" id="PF00275"/>
    </source>
</evidence>
<keyword evidence="3 7" id="KW-0028">Amino-acid biosynthesis</keyword>
<evidence type="ECO:0000313" key="9">
    <source>
        <dbReference type="EMBL" id="MFI2486851.1"/>
    </source>
</evidence>
<dbReference type="NCBIfam" id="TIGR01356">
    <property type="entry name" value="aroA"/>
    <property type="match status" value="1"/>
</dbReference>
<dbReference type="InterPro" id="IPR013792">
    <property type="entry name" value="RNA3'P_cycl/enolpyr_Trfase_a/b"/>
</dbReference>
<evidence type="ECO:0000256" key="7">
    <source>
        <dbReference type="HAMAP-Rule" id="MF_00210"/>
    </source>
</evidence>
<evidence type="ECO:0000256" key="3">
    <source>
        <dbReference type="ARBA" id="ARBA00022605"/>
    </source>
</evidence>
<dbReference type="CDD" id="cd01556">
    <property type="entry name" value="EPSP_synthase"/>
    <property type="match status" value="1"/>
</dbReference>
<dbReference type="PIRSF" id="PIRSF000505">
    <property type="entry name" value="EPSPS"/>
    <property type="match status" value="1"/>
</dbReference>
<dbReference type="PANTHER" id="PTHR21090:SF5">
    <property type="entry name" value="PENTAFUNCTIONAL AROM POLYPEPTIDE"/>
    <property type="match status" value="1"/>
</dbReference>
<dbReference type="InterPro" id="IPR036968">
    <property type="entry name" value="Enolpyruvate_Tfrase_sf"/>
</dbReference>
<dbReference type="Gene3D" id="3.65.10.10">
    <property type="entry name" value="Enolpyruvate transferase domain"/>
    <property type="match status" value="2"/>
</dbReference>
<sequence length="425" mass="45033">MTVVEIPGSKSMTARALFLAAAADGDTTLVNPLVSDDTEAFVEGLRLLGYRVEQDASQWVIGGAPAGPPRESAEVFTRDGATTSRFLPSLAATGHGRYAFDASAQMRRRPMAPLTDALRQLGALLEFGGEPDHHPVTVNAAGLAGGSVRLDAGTSSQFLTALLLAGPLMRDGLTVEVTDLVSQPYVAITTAMMRAFGVEVTRSRHTYRVEPGTYTARRYEIEPDASSASYFFGAAALLGESVTVRGLGLDALQGDLAFVDVLSRVGAHVELGATATTVRGTGRLSGITVNMRDISDTMPTLAALAPFADSPTRIVDVANTRVKECDRLDACATNLRAMGVQVETGPDWIEIQPATPHPARIRCFGDHRIATAFSVTGLRTPGVTLDGPGCVKKTFPTFHRTLGDVVRSFTSPTESSGTTGVLRRR</sequence>
<evidence type="ECO:0000313" key="10">
    <source>
        <dbReference type="Proteomes" id="UP001611580"/>
    </source>
</evidence>
<dbReference type="SUPFAM" id="SSF55205">
    <property type="entry name" value="EPT/RTPC-like"/>
    <property type="match status" value="1"/>
</dbReference>
<keyword evidence="5 7" id="KW-0057">Aromatic amino acid biosynthesis</keyword>
<feature type="binding site" evidence="7">
    <location>
        <position position="15"/>
    </location>
    <ligand>
        <name>3-phosphoshikimate</name>
        <dbReference type="ChEBI" id="CHEBI:145989"/>
    </ligand>
</feature>
<feature type="binding site" evidence="7">
    <location>
        <position position="109"/>
    </location>
    <ligand>
        <name>phosphoenolpyruvate</name>
        <dbReference type="ChEBI" id="CHEBI:58702"/>
    </ligand>
</feature>
<feature type="active site" description="Proton acceptor" evidence="7">
    <location>
        <position position="296"/>
    </location>
</feature>
<evidence type="ECO:0000256" key="4">
    <source>
        <dbReference type="ARBA" id="ARBA00022679"/>
    </source>
</evidence>
<comment type="similarity">
    <text evidence="2 7">Belongs to the EPSP synthase family.</text>
</comment>
<feature type="binding site" evidence="7">
    <location>
        <position position="393"/>
    </location>
    <ligand>
        <name>phosphoenolpyruvate</name>
        <dbReference type="ChEBI" id="CHEBI:58702"/>
    </ligand>
</feature>
<feature type="binding site" evidence="7">
    <location>
        <position position="10"/>
    </location>
    <ligand>
        <name>3-phosphoshikimate</name>
        <dbReference type="ChEBI" id="CHEBI:145989"/>
    </ligand>
</feature>
<evidence type="ECO:0000256" key="5">
    <source>
        <dbReference type="ARBA" id="ARBA00023141"/>
    </source>
</evidence>
<comment type="subunit">
    <text evidence="7">Monomer.</text>
</comment>
<evidence type="ECO:0000256" key="6">
    <source>
        <dbReference type="ARBA" id="ARBA00044633"/>
    </source>
</evidence>
<keyword evidence="10" id="KW-1185">Reference proteome</keyword>
<protein>
    <recommendedName>
        <fullName evidence="7">3-phosphoshikimate 1-carboxyvinyltransferase</fullName>
        <ecNumber evidence="7">2.5.1.19</ecNumber>
    </recommendedName>
    <alternativeName>
        <fullName evidence="7">5-enolpyruvylshikimate-3-phosphate synthase</fullName>
        <shortName evidence="7">EPSP synthase</shortName>
        <shortName evidence="7">EPSPS</shortName>
    </alternativeName>
</protein>
<feature type="binding site" evidence="7">
    <location>
        <position position="157"/>
    </location>
    <ligand>
        <name>3-phosphoshikimate</name>
        <dbReference type="ChEBI" id="CHEBI:145989"/>
    </ligand>
</feature>
<feature type="binding site" evidence="7">
    <location>
        <position position="323"/>
    </location>
    <ligand>
        <name>3-phosphoshikimate</name>
        <dbReference type="ChEBI" id="CHEBI:145989"/>
    </ligand>
</feature>
<feature type="binding site" evidence="7">
    <location>
        <position position="157"/>
    </location>
    <ligand>
        <name>phosphoenolpyruvate</name>
        <dbReference type="ChEBI" id="CHEBI:58702"/>
    </ligand>
</feature>
<feature type="binding site" evidence="7">
    <location>
        <position position="368"/>
    </location>
    <ligand>
        <name>phosphoenolpyruvate</name>
        <dbReference type="ChEBI" id="CHEBI:58702"/>
    </ligand>
</feature>
<name>A0ABW7XH67_9MICO</name>
<feature type="domain" description="Enolpyruvate transferase" evidence="8">
    <location>
        <begin position="3"/>
        <end position="402"/>
    </location>
</feature>
<dbReference type="Pfam" id="PF00275">
    <property type="entry name" value="EPSP_synthase"/>
    <property type="match status" value="1"/>
</dbReference>